<sequence length="311" mass="34055">GSYPNMDPGILQQQQQYFVKQESGGSYDVQPELDYSTLSPVSGSPYGSPSAYDADMCRSYKPSSFLESMGGSPGPEVNNDFEFSPMSAPTSIPMDVKPNRVSRQVHNNYGNISVSLPAPAPAPLNWSYGASVEQLQPGSFSFSSTGEMPMMPDFLPPEEGDNQKQYVLAFVKDAVVENPTMQSAETNYKLSSNSVERRRRDNINDRITELSNLLPSVYIDSSNKPNKGTILSKSVEYIRSLQQMLNDNRRLVEEQRLRNSELEARIRGMSTPMDSISEGSASRSELNASSLPTSGLDGSSQAPLGSNNMTS</sequence>
<name>A0ACA9NFF4_9GLOM</name>
<dbReference type="Proteomes" id="UP000789525">
    <property type="component" value="Unassembled WGS sequence"/>
</dbReference>
<reference evidence="1" key="1">
    <citation type="submission" date="2021-06" db="EMBL/GenBank/DDBJ databases">
        <authorList>
            <person name="Kallberg Y."/>
            <person name="Tangrot J."/>
            <person name="Rosling A."/>
        </authorList>
    </citation>
    <scope>NUCLEOTIDE SEQUENCE</scope>
    <source>
        <strain evidence="1">CL356</strain>
    </source>
</reference>
<accession>A0ACA9NFF4</accession>
<evidence type="ECO:0000313" key="1">
    <source>
        <dbReference type="EMBL" id="CAG8644820.1"/>
    </source>
</evidence>
<dbReference type="EMBL" id="CAJVPT010019941">
    <property type="protein sequence ID" value="CAG8644820.1"/>
    <property type="molecule type" value="Genomic_DNA"/>
</dbReference>
<feature type="non-terminal residue" evidence="1">
    <location>
        <position position="1"/>
    </location>
</feature>
<proteinExistence type="predicted"/>
<keyword evidence="2" id="KW-1185">Reference proteome</keyword>
<comment type="caution">
    <text evidence="1">The sequence shown here is derived from an EMBL/GenBank/DDBJ whole genome shotgun (WGS) entry which is preliminary data.</text>
</comment>
<organism evidence="1 2">
    <name type="scientific">Acaulospora colombiana</name>
    <dbReference type="NCBI Taxonomy" id="27376"/>
    <lineage>
        <taxon>Eukaryota</taxon>
        <taxon>Fungi</taxon>
        <taxon>Fungi incertae sedis</taxon>
        <taxon>Mucoromycota</taxon>
        <taxon>Glomeromycotina</taxon>
        <taxon>Glomeromycetes</taxon>
        <taxon>Diversisporales</taxon>
        <taxon>Acaulosporaceae</taxon>
        <taxon>Acaulospora</taxon>
    </lineage>
</organism>
<protein>
    <submittedName>
        <fullName evidence="1">11869_t:CDS:1</fullName>
    </submittedName>
</protein>
<evidence type="ECO:0000313" key="2">
    <source>
        <dbReference type="Proteomes" id="UP000789525"/>
    </source>
</evidence>
<gene>
    <name evidence="1" type="ORF">ACOLOM_LOCUS8064</name>
</gene>